<reference evidence="1 2" key="1">
    <citation type="submission" date="2013-10" db="EMBL/GenBank/DDBJ databases">
        <authorList>
            <consortium name="International Citrus Genome Consortium"/>
            <person name="Jenkins J."/>
            <person name="Schmutz J."/>
            <person name="Prochnik S."/>
            <person name="Rokhsar D."/>
            <person name="Gmitter F."/>
            <person name="Ollitrault P."/>
            <person name="Machado M."/>
            <person name="Talon M."/>
            <person name="Wincker P."/>
            <person name="Jaillon O."/>
            <person name="Morgante M."/>
        </authorList>
    </citation>
    <scope>NUCLEOTIDE SEQUENCE</scope>
    <source>
        <strain evidence="2">cv. Clemenules</strain>
    </source>
</reference>
<name>V4U3N3_CITCL</name>
<dbReference type="AlphaFoldDB" id="V4U3N3"/>
<dbReference type="Gramene" id="ESR33834">
    <property type="protein sequence ID" value="ESR33834"/>
    <property type="gene ID" value="CICLE_v10006384mg"/>
</dbReference>
<gene>
    <name evidence="1" type="ORF">CICLE_v10006384mg</name>
</gene>
<keyword evidence="2" id="KW-1185">Reference proteome</keyword>
<dbReference type="Proteomes" id="UP000030687">
    <property type="component" value="Unassembled WGS sequence"/>
</dbReference>
<dbReference type="InParanoid" id="V4U3N3"/>
<protein>
    <submittedName>
        <fullName evidence="1">Uncharacterized protein</fullName>
    </submittedName>
</protein>
<proteinExistence type="predicted"/>
<dbReference type="EMBL" id="KI537036">
    <property type="protein sequence ID" value="ESR33834.1"/>
    <property type="molecule type" value="Genomic_DNA"/>
</dbReference>
<evidence type="ECO:0000313" key="2">
    <source>
        <dbReference type="Proteomes" id="UP000030687"/>
    </source>
</evidence>
<sequence length="69" mass="7777">MSSTSSLKQTADEPTQKILSGSVMLEEHDNSIVLCSRHFSKKSDAMERTFESFRERSFQEPPGNPCLVL</sequence>
<dbReference type="KEGG" id="cic:CICLE_v10006384mg"/>
<accession>V4U3N3</accession>
<evidence type="ECO:0000313" key="1">
    <source>
        <dbReference type="EMBL" id="ESR33834.1"/>
    </source>
</evidence>
<organism evidence="1 2">
    <name type="scientific">Citrus clementina</name>
    <name type="common">Clementine</name>
    <name type="synonym">Citrus deliciosa x Citrus sinensis</name>
    <dbReference type="NCBI Taxonomy" id="85681"/>
    <lineage>
        <taxon>Eukaryota</taxon>
        <taxon>Viridiplantae</taxon>
        <taxon>Streptophyta</taxon>
        <taxon>Embryophyta</taxon>
        <taxon>Tracheophyta</taxon>
        <taxon>Spermatophyta</taxon>
        <taxon>Magnoliopsida</taxon>
        <taxon>eudicotyledons</taxon>
        <taxon>Gunneridae</taxon>
        <taxon>Pentapetalae</taxon>
        <taxon>rosids</taxon>
        <taxon>malvids</taxon>
        <taxon>Sapindales</taxon>
        <taxon>Rutaceae</taxon>
        <taxon>Aurantioideae</taxon>
        <taxon>Citrus</taxon>
    </lineage>
</organism>